<sequence length="83" mass="9287">MLVSVLITTWVIIIDKAMLITYRDKVGGKVIRVTANPCRKTRLAAVQLAIMAGFNTLLEIHPNGKVQDITEWLENRKPEVATV</sequence>
<keyword evidence="2" id="KW-1185">Reference proteome</keyword>
<dbReference type="Proteomes" id="UP000240357">
    <property type="component" value="Unassembled WGS sequence"/>
</dbReference>
<dbReference type="AlphaFoldDB" id="A0A2T2YF99"/>
<name>A0A2T2YF99_9BACT</name>
<comment type="caution">
    <text evidence="1">The sequence shown here is derived from an EMBL/GenBank/DDBJ whole genome shotgun (WGS) entry which is preliminary data.</text>
</comment>
<proteinExistence type="predicted"/>
<accession>A0A2T2YF99</accession>
<evidence type="ECO:0000313" key="2">
    <source>
        <dbReference type="Proteomes" id="UP000240357"/>
    </source>
</evidence>
<organism evidence="1 2">
    <name type="scientific">Adhaeribacter arboris</name>
    <dbReference type="NCBI Taxonomy" id="2072846"/>
    <lineage>
        <taxon>Bacteria</taxon>
        <taxon>Pseudomonadati</taxon>
        <taxon>Bacteroidota</taxon>
        <taxon>Cytophagia</taxon>
        <taxon>Cytophagales</taxon>
        <taxon>Hymenobacteraceae</taxon>
        <taxon>Adhaeribacter</taxon>
    </lineage>
</organism>
<gene>
    <name evidence="1" type="ORF">AHMF7605_11990</name>
</gene>
<dbReference type="EMBL" id="PYFT01000001">
    <property type="protein sequence ID" value="PSR54191.1"/>
    <property type="molecule type" value="Genomic_DNA"/>
</dbReference>
<evidence type="ECO:0000313" key="1">
    <source>
        <dbReference type="EMBL" id="PSR54191.1"/>
    </source>
</evidence>
<protein>
    <submittedName>
        <fullName evidence="1">Uncharacterized protein</fullName>
    </submittedName>
</protein>
<reference evidence="1 2" key="1">
    <citation type="submission" date="2018-03" db="EMBL/GenBank/DDBJ databases">
        <title>Adhaeribacter sp. HMF7605 Genome sequencing and assembly.</title>
        <authorList>
            <person name="Kang H."/>
            <person name="Kang J."/>
            <person name="Cha I."/>
            <person name="Kim H."/>
            <person name="Joh K."/>
        </authorList>
    </citation>
    <scope>NUCLEOTIDE SEQUENCE [LARGE SCALE GENOMIC DNA]</scope>
    <source>
        <strain evidence="1 2">HMF7605</strain>
    </source>
</reference>